<dbReference type="InParanoid" id="A0A2K1KKD0"/>
<dbReference type="EnsemblPlants" id="Pp3c5_19721V3.1">
    <property type="protein sequence ID" value="PAC:32955077.CDS.1"/>
    <property type="gene ID" value="Pp3c5_19721"/>
</dbReference>
<dbReference type="Proteomes" id="UP000006727">
    <property type="component" value="Chromosome 5"/>
</dbReference>
<evidence type="ECO:0000313" key="4">
    <source>
        <dbReference type="Proteomes" id="UP000006727"/>
    </source>
</evidence>
<organism evidence="2">
    <name type="scientific">Physcomitrium patens</name>
    <name type="common">Spreading-leaved earth moss</name>
    <name type="synonym">Physcomitrella patens</name>
    <dbReference type="NCBI Taxonomy" id="3218"/>
    <lineage>
        <taxon>Eukaryota</taxon>
        <taxon>Viridiplantae</taxon>
        <taxon>Streptophyta</taxon>
        <taxon>Embryophyta</taxon>
        <taxon>Bryophyta</taxon>
        <taxon>Bryophytina</taxon>
        <taxon>Bryopsida</taxon>
        <taxon>Funariidae</taxon>
        <taxon>Funariales</taxon>
        <taxon>Funariaceae</taxon>
        <taxon>Physcomitrium</taxon>
    </lineage>
</organism>
<protein>
    <submittedName>
        <fullName evidence="2 3">Uncharacterized protein</fullName>
    </submittedName>
</protein>
<accession>A0A2K1KKD0</accession>
<feature type="region of interest" description="Disordered" evidence="1">
    <location>
        <begin position="79"/>
        <end position="121"/>
    </location>
</feature>
<reference evidence="3" key="3">
    <citation type="submission" date="2020-12" db="UniProtKB">
        <authorList>
            <consortium name="EnsemblPlants"/>
        </authorList>
    </citation>
    <scope>IDENTIFICATION</scope>
</reference>
<proteinExistence type="predicted"/>
<evidence type="ECO:0000256" key="1">
    <source>
        <dbReference type="SAM" id="MobiDB-lite"/>
    </source>
</evidence>
<keyword evidence="4" id="KW-1185">Reference proteome</keyword>
<dbReference type="EMBL" id="ABEU02000005">
    <property type="protein sequence ID" value="PNR54225.1"/>
    <property type="molecule type" value="Genomic_DNA"/>
</dbReference>
<reference evidence="2 4" key="1">
    <citation type="journal article" date="2008" name="Science">
        <title>The Physcomitrella genome reveals evolutionary insights into the conquest of land by plants.</title>
        <authorList>
            <person name="Rensing S."/>
            <person name="Lang D."/>
            <person name="Zimmer A."/>
            <person name="Terry A."/>
            <person name="Salamov A."/>
            <person name="Shapiro H."/>
            <person name="Nishiyama T."/>
            <person name="Perroud P.-F."/>
            <person name="Lindquist E."/>
            <person name="Kamisugi Y."/>
            <person name="Tanahashi T."/>
            <person name="Sakakibara K."/>
            <person name="Fujita T."/>
            <person name="Oishi K."/>
            <person name="Shin-I T."/>
            <person name="Kuroki Y."/>
            <person name="Toyoda A."/>
            <person name="Suzuki Y."/>
            <person name="Hashimoto A."/>
            <person name="Yamaguchi K."/>
            <person name="Sugano A."/>
            <person name="Kohara Y."/>
            <person name="Fujiyama A."/>
            <person name="Anterola A."/>
            <person name="Aoki S."/>
            <person name="Ashton N."/>
            <person name="Barbazuk W.B."/>
            <person name="Barker E."/>
            <person name="Bennetzen J."/>
            <person name="Bezanilla M."/>
            <person name="Blankenship R."/>
            <person name="Cho S.H."/>
            <person name="Dutcher S."/>
            <person name="Estelle M."/>
            <person name="Fawcett J.A."/>
            <person name="Gundlach H."/>
            <person name="Hanada K."/>
            <person name="Heyl A."/>
            <person name="Hicks K.A."/>
            <person name="Hugh J."/>
            <person name="Lohr M."/>
            <person name="Mayer K."/>
            <person name="Melkozernov A."/>
            <person name="Murata T."/>
            <person name="Nelson D."/>
            <person name="Pils B."/>
            <person name="Prigge M."/>
            <person name="Reiss B."/>
            <person name="Renner T."/>
            <person name="Rombauts S."/>
            <person name="Rushton P."/>
            <person name="Sanderfoot A."/>
            <person name="Schween G."/>
            <person name="Shiu S.-H."/>
            <person name="Stueber K."/>
            <person name="Theodoulou F.L."/>
            <person name="Tu H."/>
            <person name="Van de Peer Y."/>
            <person name="Verrier P.J."/>
            <person name="Waters E."/>
            <person name="Wood A."/>
            <person name="Yang L."/>
            <person name="Cove D."/>
            <person name="Cuming A."/>
            <person name="Hasebe M."/>
            <person name="Lucas S."/>
            <person name="Mishler D.B."/>
            <person name="Reski R."/>
            <person name="Grigoriev I."/>
            <person name="Quatrano R.S."/>
            <person name="Boore J.L."/>
        </authorList>
    </citation>
    <scope>NUCLEOTIDE SEQUENCE [LARGE SCALE GENOMIC DNA]</scope>
    <source>
        <strain evidence="3 4">cv. Gransden 2004</strain>
    </source>
</reference>
<evidence type="ECO:0000313" key="3">
    <source>
        <dbReference type="EnsemblPlants" id="PAC:32955077.CDS.1"/>
    </source>
</evidence>
<evidence type="ECO:0000313" key="2">
    <source>
        <dbReference type="EMBL" id="PNR54225.1"/>
    </source>
</evidence>
<sequence length="121" mass="13247">MIEKFAASLSEVIEKTNTINRPPQLRTSSQMSKHLRQLTAQMQVLASDGTHILPPPCSALKLPETHFYQAVSASFAHALSNDTSSHPNPDESAPPHRHATGIIKNHSTLLPYKTQISSSPQ</sequence>
<gene>
    <name evidence="2" type="ORF">PHYPA_007902</name>
</gene>
<reference evidence="2 4" key="2">
    <citation type="journal article" date="2018" name="Plant J.">
        <title>The Physcomitrella patens chromosome-scale assembly reveals moss genome structure and evolution.</title>
        <authorList>
            <person name="Lang D."/>
            <person name="Ullrich K.K."/>
            <person name="Murat F."/>
            <person name="Fuchs J."/>
            <person name="Jenkins J."/>
            <person name="Haas F.B."/>
            <person name="Piednoel M."/>
            <person name="Gundlach H."/>
            <person name="Van Bel M."/>
            <person name="Meyberg R."/>
            <person name="Vives C."/>
            <person name="Morata J."/>
            <person name="Symeonidi A."/>
            <person name="Hiss M."/>
            <person name="Muchero W."/>
            <person name="Kamisugi Y."/>
            <person name="Saleh O."/>
            <person name="Blanc G."/>
            <person name="Decker E.L."/>
            <person name="van Gessel N."/>
            <person name="Grimwood J."/>
            <person name="Hayes R.D."/>
            <person name="Graham S.W."/>
            <person name="Gunter L.E."/>
            <person name="McDaniel S.F."/>
            <person name="Hoernstein S.N.W."/>
            <person name="Larsson A."/>
            <person name="Li F.W."/>
            <person name="Perroud P.F."/>
            <person name="Phillips J."/>
            <person name="Ranjan P."/>
            <person name="Rokshar D.S."/>
            <person name="Rothfels C.J."/>
            <person name="Schneider L."/>
            <person name="Shu S."/>
            <person name="Stevenson D.W."/>
            <person name="Thummler F."/>
            <person name="Tillich M."/>
            <person name="Villarreal Aguilar J.C."/>
            <person name="Widiez T."/>
            <person name="Wong G.K."/>
            <person name="Wymore A."/>
            <person name="Zhang Y."/>
            <person name="Zimmer A.D."/>
            <person name="Quatrano R.S."/>
            <person name="Mayer K.F.X."/>
            <person name="Goodstein D."/>
            <person name="Casacuberta J.M."/>
            <person name="Vandepoele K."/>
            <person name="Reski R."/>
            <person name="Cuming A.C."/>
            <person name="Tuskan G.A."/>
            <person name="Maumus F."/>
            <person name="Salse J."/>
            <person name="Schmutz J."/>
            <person name="Rensing S.A."/>
        </authorList>
    </citation>
    <scope>NUCLEOTIDE SEQUENCE [LARGE SCALE GENOMIC DNA]</scope>
    <source>
        <strain evidence="3 4">cv. Gransden 2004</strain>
    </source>
</reference>
<name>A0A2K1KKD0_PHYPA</name>
<dbReference type="Gramene" id="Pp3c5_19721V3.1">
    <property type="protein sequence ID" value="PAC:32955077.CDS.1"/>
    <property type="gene ID" value="Pp3c5_19721"/>
</dbReference>
<dbReference type="AlphaFoldDB" id="A0A2K1KKD0"/>